<gene>
    <name evidence="3" type="ORF">DRP43_05615</name>
</gene>
<accession>A0A660SC97</accession>
<dbReference type="Proteomes" id="UP000271125">
    <property type="component" value="Unassembled WGS sequence"/>
</dbReference>
<feature type="chain" id="PRO_5024974665" description="Secretion system C-terminal sorting domain-containing protein" evidence="1">
    <location>
        <begin position="20"/>
        <end position="596"/>
    </location>
</feature>
<evidence type="ECO:0000259" key="2">
    <source>
        <dbReference type="Pfam" id="PF18962"/>
    </source>
</evidence>
<feature type="signal peptide" evidence="1">
    <location>
        <begin position="1"/>
        <end position="19"/>
    </location>
</feature>
<evidence type="ECO:0000313" key="4">
    <source>
        <dbReference type="Proteomes" id="UP000271125"/>
    </source>
</evidence>
<dbReference type="InterPro" id="IPR026444">
    <property type="entry name" value="Secre_tail"/>
</dbReference>
<dbReference type="AlphaFoldDB" id="A0A660SC97"/>
<name>A0A660SC97_UNCT6</name>
<protein>
    <recommendedName>
        <fullName evidence="2">Secretion system C-terminal sorting domain-containing protein</fullName>
    </recommendedName>
</protein>
<evidence type="ECO:0000256" key="1">
    <source>
        <dbReference type="SAM" id="SignalP"/>
    </source>
</evidence>
<comment type="caution">
    <text evidence="3">The sequence shown here is derived from an EMBL/GenBank/DDBJ whole genome shotgun (WGS) entry which is preliminary data.</text>
</comment>
<dbReference type="Pfam" id="PF18962">
    <property type="entry name" value="Por_Secre_tail"/>
    <property type="match status" value="1"/>
</dbReference>
<sequence length="596" mass="66045">MKLFVTLLTALFIFSAISAAEIAPDEQIADIQQNEQYQISNSVEDLNDMRIAHAVGVENNSFYHSLEILDNEERMNAMIEIMFMTSVSDDIKELAKNIEQKWNVGLFEEALMLLANLNNSEGVKGNACVGISWRNPILAPVSRWGEDVQISARDSVYVLAMDCKISNGNVFALLGFTGDGAGSKYSMNVSTDGGVTWAETYVLGGFTYEMNDLDACVSGDHFWVIYTGGGTTSQNQTMWIKRFKISDGTADTMPNGSSVYGIFTDTDVLKDVAISSNEDNLHNRVYVHAIINDGTIRKFWGYTDEVNWTEVTMSISDALQGLDATWNTSSPTSKYYIISYINNSDSVKICNGSNGDVLYSYSIGNTISAYTTSVGAWRDTVLCAFNYYGTVSRTRYLVQYGDGGSWYIGDIGPDDTESYAPDVAMRGGYGTHAVYRGSSLHGFYRYRGYSGVWTSPYDFTDHSMTGYIRPATEHLGSGNYGILYRTPMSSTGICYFDRSDWTGIKTIKDKEISTYMNIENIASDRLNVNFVISRAGNVEMKLYNITGSIAKTAFKGYRNSGEHNINIDVSKLTSGVYFVTLNTVEGTFSKKLTIVK</sequence>
<evidence type="ECO:0000313" key="3">
    <source>
        <dbReference type="EMBL" id="RKX68438.1"/>
    </source>
</evidence>
<proteinExistence type="predicted"/>
<keyword evidence="1" id="KW-0732">Signal</keyword>
<reference evidence="3 4" key="1">
    <citation type="submission" date="2018-06" db="EMBL/GenBank/DDBJ databases">
        <title>Extensive metabolic versatility and redundancy in microbially diverse, dynamic hydrothermal sediments.</title>
        <authorList>
            <person name="Dombrowski N."/>
            <person name="Teske A."/>
            <person name="Baker B.J."/>
        </authorList>
    </citation>
    <scope>NUCLEOTIDE SEQUENCE [LARGE SCALE GENOMIC DNA]</scope>
    <source>
        <strain evidence="3">B10_G13</strain>
    </source>
</reference>
<dbReference type="EMBL" id="QNBD01000273">
    <property type="protein sequence ID" value="RKX68438.1"/>
    <property type="molecule type" value="Genomic_DNA"/>
</dbReference>
<feature type="domain" description="Secretion system C-terminal sorting" evidence="2">
    <location>
        <begin position="522"/>
        <end position="594"/>
    </location>
</feature>
<dbReference type="NCBIfam" id="TIGR04183">
    <property type="entry name" value="Por_Secre_tail"/>
    <property type="match status" value="1"/>
</dbReference>
<organism evidence="3 4">
    <name type="scientific">candidate division TA06 bacterium</name>
    <dbReference type="NCBI Taxonomy" id="2250710"/>
    <lineage>
        <taxon>Bacteria</taxon>
        <taxon>Bacteria division TA06</taxon>
    </lineage>
</organism>